<organism evidence="1 2">
    <name type="scientific">Flavobacterium piscisymbiosum</name>
    <dbReference type="NCBI Taxonomy" id="2893753"/>
    <lineage>
        <taxon>Bacteria</taxon>
        <taxon>Pseudomonadati</taxon>
        <taxon>Bacteroidota</taxon>
        <taxon>Flavobacteriia</taxon>
        <taxon>Flavobacteriales</taxon>
        <taxon>Flavobacteriaceae</taxon>
        <taxon>Flavobacterium</taxon>
    </lineage>
</organism>
<dbReference type="Proteomes" id="UP001430679">
    <property type="component" value="Unassembled WGS sequence"/>
</dbReference>
<dbReference type="RefSeq" id="WP_230033171.1">
    <property type="nucleotide sequence ID" value="NZ_JAJJMM010000001.1"/>
</dbReference>
<name>A0ABS8M8Q7_9FLAO</name>
<comment type="caution">
    <text evidence="1">The sequence shown here is derived from an EMBL/GenBank/DDBJ whole genome shotgun (WGS) entry which is preliminary data.</text>
</comment>
<evidence type="ECO:0000313" key="1">
    <source>
        <dbReference type="EMBL" id="MCC9061853.1"/>
    </source>
</evidence>
<evidence type="ECO:0008006" key="3">
    <source>
        <dbReference type="Google" id="ProtNLM"/>
    </source>
</evidence>
<reference evidence="1" key="1">
    <citation type="submission" date="2021-11" db="EMBL/GenBank/DDBJ databases">
        <title>Description of novel Flavobacterium species.</title>
        <authorList>
            <person name="Saticioglu I.B."/>
            <person name="Ay H."/>
            <person name="Altun S."/>
            <person name="Duman M."/>
        </authorList>
    </citation>
    <scope>NUCLEOTIDE SEQUENCE</scope>
    <source>
        <strain evidence="1">F-30</strain>
    </source>
</reference>
<keyword evidence="2" id="KW-1185">Reference proteome</keyword>
<proteinExistence type="predicted"/>
<gene>
    <name evidence="1" type="ORF">LNP81_02460</name>
</gene>
<sequence>MKIILKTIVLTVLLTLYGCHSVGKELIEVPVTKEEITSSGEINLKKGETISFWTKINSGTPYPEYTIKYLIEENKKTIEFDSISRFTYEKNHIINATATSEDITEKTFEEKDTIIHKENFEFELENKKFTAPKDGKYTFAFKLTKYEPESQSSFSSGVSIILRK</sequence>
<protein>
    <recommendedName>
        <fullName evidence="3">Lipoprotein</fullName>
    </recommendedName>
</protein>
<dbReference type="PROSITE" id="PS51257">
    <property type="entry name" value="PROKAR_LIPOPROTEIN"/>
    <property type="match status" value="1"/>
</dbReference>
<accession>A0ABS8M8Q7</accession>
<evidence type="ECO:0000313" key="2">
    <source>
        <dbReference type="Proteomes" id="UP001430679"/>
    </source>
</evidence>
<dbReference type="EMBL" id="JAJJMM010000001">
    <property type="protein sequence ID" value="MCC9061853.1"/>
    <property type="molecule type" value="Genomic_DNA"/>
</dbReference>